<proteinExistence type="predicted"/>
<dbReference type="AlphaFoldDB" id="F2JM89"/>
<feature type="transmembrane region" description="Helical" evidence="4">
    <location>
        <begin position="216"/>
        <end position="234"/>
    </location>
</feature>
<dbReference type="InterPro" id="IPR000432">
    <property type="entry name" value="DNA_mismatch_repair_MutS_C"/>
</dbReference>
<dbReference type="STRING" id="642492.Clole_0564"/>
<dbReference type="InterPro" id="IPR045076">
    <property type="entry name" value="MutS"/>
</dbReference>
<keyword evidence="7" id="KW-1185">Reference proteome</keyword>
<evidence type="ECO:0000313" key="7">
    <source>
        <dbReference type="Proteomes" id="UP000008467"/>
    </source>
</evidence>
<keyword evidence="4" id="KW-1133">Transmembrane helix</keyword>
<feature type="domain" description="DNA mismatch repair proteins mutS family" evidence="5">
    <location>
        <begin position="424"/>
        <end position="601"/>
    </location>
</feature>
<sequence>MKKQKYLSHIEQINTVLSILEHRLDKVGWLRIATFLLGIVSIIAGFELKNNFYYMIGILLILGFIGLVKHYNKLKNQKQYETAKKEVVEGYVKRLGQEWLDFKEDGKDYITQDIPRTKDLDLLGKGSLFQYICVGHTPYGKEALAKALVEGAQHEQISRRQEAIKELLNDEAFALHLQTLSQMIGKNEEGIETQTMEAFVELAEGEGKKQSIVMKGLALVLPFIVLFSSVLIGIHRQTPLTNLLGSLGILVQIGLGAFYYRKHNMVFEPIIKFSQNIKAYEAFLYAIENKEFKCDYLKDLQKSLCDQGGPKKALKGLKQLTEALKVRFNGLGYMIVASTLMWDFHCMDIYYMWHKQYGKSVRRWLKVMGEMEALLSLAVIGEVKEDYVFPQVEETKEPFVNFSQLKHPLIQEQTAVGNALELKNATCIITGSNMSGKTTFLRTIGINLALAYAGAPVLATRFEAARMEVLTSMRIEDNVNEGISTFYAELLRIKQMITLAELKQPMLVLIDEIFKGTNSADRILGATETIHALEKPWITVMVSTHDFELCELENSSKRESYNYHFTEHYKDNEIQFDYQLQKGRCKTTNAKYLLRMVGIIK</sequence>
<dbReference type="GO" id="GO:0005829">
    <property type="term" value="C:cytosol"/>
    <property type="evidence" value="ECO:0007669"/>
    <property type="project" value="TreeGrafter"/>
</dbReference>
<keyword evidence="4" id="KW-0812">Transmembrane</keyword>
<dbReference type="PANTHER" id="PTHR11361">
    <property type="entry name" value="DNA MISMATCH REPAIR PROTEIN MUTS FAMILY MEMBER"/>
    <property type="match status" value="1"/>
</dbReference>
<keyword evidence="3" id="KW-0238">DNA-binding</keyword>
<evidence type="ECO:0000256" key="4">
    <source>
        <dbReference type="SAM" id="Phobius"/>
    </source>
</evidence>
<name>F2JM89_CELLD</name>
<dbReference type="GO" id="GO:0005524">
    <property type="term" value="F:ATP binding"/>
    <property type="evidence" value="ECO:0007669"/>
    <property type="project" value="UniProtKB-KW"/>
</dbReference>
<dbReference type="SMART" id="SM00534">
    <property type="entry name" value="MUTSac"/>
    <property type="match status" value="1"/>
</dbReference>
<feature type="transmembrane region" description="Helical" evidence="4">
    <location>
        <begin position="240"/>
        <end position="260"/>
    </location>
</feature>
<dbReference type="Proteomes" id="UP000008467">
    <property type="component" value="Chromosome"/>
</dbReference>
<evidence type="ECO:0000256" key="3">
    <source>
        <dbReference type="ARBA" id="ARBA00023125"/>
    </source>
</evidence>
<evidence type="ECO:0000256" key="1">
    <source>
        <dbReference type="ARBA" id="ARBA00022741"/>
    </source>
</evidence>
<protein>
    <submittedName>
        <fullName evidence="6">DNA mismatch repair protein MutS domain protein</fullName>
    </submittedName>
</protein>
<dbReference type="eggNOG" id="COG0249">
    <property type="taxonomic scope" value="Bacteria"/>
</dbReference>
<feature type="transmembrane region" description="Helical" evidence="4">
    <location>
        <begin position="28"/>
        <end position="46"/>
    </location>
</feature>
<feature type="transmembrane region" description="Helical" evidence="4">
    <location>
        <begin position="52"/>
        <end position="68"/>
    </location>
</feature>
<dbReference type="RefSeq" id="WP_013655601.1">
    <property type="nucleotide sequence ID" value="NC_015275.1"/>
</dbReference>
<reference evidence="6 7" key="1">
    <citation type="journal article" date="2011" name="J. Bacteriol.">
        <title>Complete genome sequence of the cellulose-degrading bacterium Cellulosilyticum lentocellum.</title>
        <authorList>
            <consortium name="US DOE Joint Genome Institute"/>
            <person name="Miller D.A."/>
            <person name="Suen G."/>
            <person name="Bruce D."/>
            <person name="Copeland A."/>
            <person name="Cheng J.F."/>
            <person name="Detter C."/>
            <person name="Goodwin L.A."/>
            <person name="Han C.S."/>
            <person name="Hauser L.J."/>
            <person name="Land M.L."/>
            <person name="Lapidus A."/>
            <person name="Lucas S."/>
            <person name="Meincke L."/>
            <person name="Pitluck S."/>
            <person name="Tapia R."/>
            <person name="Teshima H."/>
            <person name="Woyke T."/>
            <person name="Fox B.G."/>
            <person name="Angert E.R."/>
            <person name="Currie C.R."/>
        </authorList>
    </citation>
    <scope>NUCLEOTIDE SEQUENCE [LARGE SCALE GENOMIC DNA]</scope>
    <source>
        <strain evidence="7">ATCC 49066 / DSM 5427 / NCIMB 11756 / RHM5</strain>
    </source>
</reference>
<dbReference type="InterPro" id="IPR027417">
    <property type="entry name" value="P-loop_NTPase"/>
</dbReference>
<evidence type="ECO:0000259" key="5">
    <source>
        <dbReference type="SMART" id="SM00534"/>
    </source>
</evidence>
<evidence type="ECO:0000313" key="6">
    <source>
        <dbReference type="EMBL" id="ADZ82300.1"/>
    </source>
</evidence>
<evidence type="ECO:0000256" key="2">
    <source>
        <dbReference type="ARBA" id="ARBA00022840"/>
    </source>
</evidence>
<organism evidence="6 7">
    <name type="scientific">Cellulosilyticum lentocellum (strain ATCC 49066 / DSM 5427 / NCIMB 11756 / RHM5)</name>
    <name type="common">Clostridium lentocellum</name>
    <dbReference type="NCBI Taxonomy" id="642492"/>
    <lineage>
        <taxon>Bacteria</taxon>
        <taxon>Bacillati</taxon>
        <taxon>Bacillota</taxon>
        <taxon>Clostridia</taxon>
        <taxon>Lachnospirales</taxon>
        <taxon>Cellulosilyticaceae</taxon>
        <taxon>Cellulosilyticum</taxon>
    </lineage>
</organism>
<dbReference type="GO" id="GO:0030983">
    <property type="term" value="F:mismatched DNA binding"/>
    <property type="evidence" value="ECO:0007669"/>
    <property type="project" value="InterPro"/>
</dbReference>
<dbReference type="GO" id="GO:0140664">
    <property type="term" value="F:ATP-dependent DNA damage sensor activity"/>
    <property type="evidence" value="ECO:0007669"/>
    <property type="project" value="InterPro"/>
</dbReference>
<dbReference type="KEGG" id="cle:Clole_0564"/>
<keyword evidence="1" id="KW-0547">Nucleotide-binding</keyword>
<dbReference type="EMBL" id="CP002582">
    <property type="protein sequence ID" value="ADZ82300.1"/>
    <property type="molecule type" value="Genomic_DNA"/>
</dbReference>
<dbReference type="PANTHER" id="PTHR11361:SF99">
    <property type="entry name" value="DNA MISMATCH REPAIR PROTEIN"/>
    <property type="match status" value="1"/>
</dbReference>
<dbReference type="Gene3D" id="3.40.50.300">
    <property type="entry name" value="P-loop containing nucleotide triphosphate hydrolases"/>
    <property type="match status" value="1"/>
</dbReference>
<dbReference type="HOGENOM" id="CLU_030717_0_0_9"/>
<dbReference type="Pfam" id="PF00488">
    <property type="entry name" value="MutS_V"/>
    <property type="match status" value="1"/>
</dbReference>
<keyword evidence="2" id="KW-0067">ATP-binding</keyword>
<gene>
    <name evidence="6" type="ordered locus">Clole_0564</name>
</gene>
<accession>F2JM89</accession>
<dbReference type="GO" id="GO:0006298">
    <property type="term" value="P:mismatch repair"/>
    <property type="evidence" value="ECO:0007669"/>
    <property type="project" value="InterPro"/>
</dbReference>
<keyword evidence="4" id="KW-0472">Membrane</keyword>
<dbReference type="SUPFAM" id="SSF52540">
    <property type="entry name" value="P-loop containing nucleoside triphosphate hydrolases"/>
    <property type="match status" value="1"/>
</dbReference>